<organism evidence="3 4">
    <name type="scientific">Corchorus olitorius</name>
    <dbReference type="NCBI Taxonomy" id="93759"/>
    <lineage>
        <taxon>Eukaryota</taxon>
        <taxon>Viridiplantae</taxon>
        <taxon>Streptophyta</taxon>
        <taxon>Embryophyta</taxon>
        <taxon>Tracheophyta</taxon>
        <taxon>Spermatophyta</taxon>
        <taxon>Magnoliopsida</taxon>
        <taxon>eudicotyledons</taxon>
        <taxon>Gunneridae</taxon>
        <taxon>Pentapetalae</taxon>
        <taxon>rosids</taxon>
        <taxon>malvids</taxon>
        <taxon>Malvales</taxon>
        <taxon>Malvaceae</taxon>
        <taxon>Grewioideae</taxon>
        <taxon>Apeibeae</taxon>
        <taxon>Corchorus</taxon>
    </lineage>
</organism>
<keyword evidence="4" id="KW-1185">Reference proteome</keyword>
<dbReference type="PANTHER" id="PTHR48047:SF241">
    <property type="entry name" value="GLYCOSYLTRANSFERASE"/>
    <property type="match status" value="1"/>
</dbReference>
<dbReference type="Proteomes" id="UP000187203">
    <property type="component" value="Unassembled WGS sequence"/>
</dbReference>
<name>A0A1R3INC1_9ROSI</name>
<reference evidence="4" key="1">
    <citation type="submission" date="2013-09" db="EMBL/GenBank/DDBJ databases">
        <title>Corchorus olitorius genome sequencing.</title>
        <authorList>
            <person name="Alam M."/>
            <person name="Haque M.S."/>
            <person name="Islam M.S."/>
            <person name="Emdad E.M."/>
            <person name="Islam M.M."/>
            <person name="Ahmed B."/>
            <person name="Halim A."/>
            <person name="Hossen Q.M.M."/>
            <person name="Hossain M.Z."/>
            <person name="Ahmed R."/>
            <person name="Khan M.M."/>
            <person name="Islam R."/>
            <person name="Rashid M.M."/>
            <person name="Khan S.A."/>
            <person name="Rahman M.S."/>
            <person name="Alam M."/>
            <person name="Yahiya A.S."/>
            <person name="Khan M.S."/>
            <person name="Azam M.S."/>
            <person name="Haque T."/>
            <person name="Lashkar M.Z.H."/>
            <person name="Akhand A.I."/>
            <person name="Morshed G."/>
            <person name="Roy S."/>
            <person name="Uddin K.S."/>
            <person name="Rabeya T."/>
            <person name="Hossain A.S."/>
            <person name="Chowdhury A."/>
            <person name="Snigdha A.R."/>
            <person name="Mortoza M.S."/>
            <person name="Matin S.A."/>
            <person name="Hoque S.M.E."/>
            <person name="Islam M.K."/>
            <person name="Roy D.K."/>
            <person name="Haider R."/>
            <person name="Moosa M.M."/>
            <person name="Elias S.M."/>
            <person name="Hasan A.M."/>
            <person name="Jahan S."/>
            <person name="Shafiuddin M."/>
            <person name="Mahmood N."/>
            <person name="Shommy N.S."/>
        </authorList>
    </citation>
    <scope>NUCLEOTIDE SEQUENCE [LARGE SCALE GENOMIC DNA]</scope>
    <source>
        <strain evidence="4">cv. O-4</strain>
    </source>
</reference>
<evidence type="ECO:0000256" key="1">
    <source>
        <dbReference type="ARBA" id="ARBA00009995"/>
    </source>
</evidence>
<dbReference type="PANTHER" id="PTHR48047">
    <property type="entry name" value="GLYCOSYLTRANSFERASE"/>
    <property type="match status" value="1"/>
</dbReference>
<evidence type="ECO:0000313" key="3">
    <source>
        <dbReference type="EMBL" id="OMO84072.1"/>
    </source>
</evidence>
<keyword evidence="2" id="KW-0328">Glycosyltransferase</keyword>
<evidence type="ECO:0000313" key="4">
    <source>
        <dbReference type="Proteomes" id="UP000187203"/>
    </source>
</evidence>
<gene>
    <name evidence="3" type="ORF">COLO4_22237</name>
</gene>
<dbReference type="AlphaFoldDB" id="A0A1R3INC1"/>
<comment type="similarity">
    <text evidence="1">Belongs to the UDP-glycosyltransferase family.</text>
</comment>
<dbReference type="EMBL" id="AWUE01017891">
    <property type="protein sequence ID" value="OMO84072.1"/>
    <property type="molecule type" value="Genomic_DNA"/>
</dbReference>
<dbReference type="SUPFAM" id="SSF53756">
    <property type="entry name" value="UDP-Glycosyltransferase/glycogen phosphorylase"/>
    <property type="match status" value="1"/>
</dbReference>
<sequence length="212" mass="23976">MASLSNSNNDKLHFVLFPLMAPGHMIPVVDFGRLLAERGMIVTIVTTPHNAGRIEKSIARAVESGQDIRLVPIQFPCKEVGLQEGCENIDMLTSMEEYLQFFKATNLMEEAVMKLFEKLTPRPNCIISDMCFHYTSKLATKFQVPRIAFHVFCCFAVLSRHNILSSNILDTISSDSEYFTVPNMPVKVEYTRAQLPLLKIKQQSKKCVGMEI</sequence>
<keyword evidence="2" id="KW-0808">Transferase</keyword>
<dbReference type="GO" id="GO:0035251">
    <property type="term" value="F:UDP-glucosyltransferase activity"/>
    <property type="evidence" value="ECO:0007669"/>
    <property type="project" value="TreeGrafter"/>
</dbReference>
<dbReference type="Gene3D" id="3.40.50.2000">
    <property type="entry name" value="Glycogen Phosphorylase B"/>
    <property type="match status" value="1"/>
</dbReference>
<evidence type="ECO:0000256" key="2">
    <source>
        <dbReference type="ARBA" id="ARBA00022676"/>
    </source>
</evidence>
<comment type="caution">
    <text evidence="3">The sequence shown here is derived from an EMBL/GenBank/DDBJ whole genome shotgun (WGS) entry which is preliminary data.</text>
</comment>
<proteinExistence type="inferred from homology"/>
<dbReference type="OrthoDB" id="5835829at2759"/>
<protein>
    <submittedName>
        <fullName evidence="3">UDP-glucuronosyl/UDP-glucosyltransferase</fullName>
    </submittedName>
</protein>
<dbReference type="STRING" id="93759.A0A1R3INC1"/>
<accession>A0A1R3INC1</accession>